<feature type="active site" description="Proton acceptor" evidence="3">
    <location>
        <position position="159"/>
    </location>
</feature>
<dbReference type="Pfam" id="PF02146">
    <property type="entry name" value="SIR2"/>
    <property type="match status" value="1"/>
</dbReference>
<evidence type="ECO:0000256" key="3">
    <source>
        <dbReference type="PROSITE-ProRule" id="PRU00236"/>
    </source>
</evidence>
<evidence type="ECO:0000313" key="7">
    <source>
        <dbReference type="Proteomes" id="UP000239649"/>
    </source>
</evidence>
<dbReference type="STRING" id="554055.A0A2P6VPT7"/>
<evidence type="ECO:0000256" key="2">
    <source>
        <dbReference type="ARBA" id="ARBA00023027"/>
    </source>
</evidence>
<keyword evidence="7" id="KW-1185">Reference proteome</keyword>
<reference evidence="6 7" key="1">
    <citation type="journal article" date="2018" name="Plant J.">
        <title>Genome sequences of Chlorella sorokiniana UTEX 1602 and Micractinium conductrix SAG 241.80: implications to maltose excretion by a green alga.</title>
        <authorList>
            <person name="Arriola M.B."/>
            <person name="Velmurugan N."/>
            <person name="Zhang Y."/>
            <person name="Plunkett M.H."/>
            <person name="Hondzo H."/>
            <person name="Barney B.M."/>
        </authorList>
    </citation>
    <scope>NUCLEOTIDE SEQUENCE [LARGE SCALE GENOMIC DNA]</scope>
    <source>
        <strain evidence="6 7">SAG 241.80</strain>
    </source>
</reference>
<dbReference type="InterPro" id="IPR029035">
    <property type="entry name" value="DHS-like_NAD/FAD-binding_dom"/>
</dbReference>
<gene>
    <name evidence="6" type="primary">g59</name>
    <name evidence="6" type="ORF">C2E20_0059</name>
</gene>
<accession>A0A2P6VPT7</accession>
<dbReference type="SUPFAM" id="SSF52467">
    <property type="entry name" value="DHS-like NAD/FAD-binding domain"/>
    <property type="match status" value="1"/>
</dbReference>
<dbReference type="PROSITE" id="PS50305">
    <property type="entry name" value="SIRTUIN"/>
    <property type="match status" value="1"/>
</dbReference>
<dbReference type="Gene3D" id="3.40.50.1220">
    <property type="entry name" value="TPP-binding domain"/>
    <property type="match status" value="1"/>
</dbReference>
<feature type="binding site" evidence="3">
    <location>
        <position position="192"/>
    </location>
    <ligand>
        <name>Zn(2+)</name>
        <dbReference type="ChEBI" id="CHEBI:29105"/>
    </ligand>
</feature>
<dbReference type="GO" id="GO:0046872">
    <property type="term" value="F:metal ion binding"/>
    <property type="evidence" value="ECO:0007669"/>
    <property type="project" value="UniProtKB-KW"/>
</dbReference>
<feature type="region of interest" description="Disordered" evidence="4">
    <location>
        <begin position="1"/>
        <end position="22"/>
    </location>
</feature>
<feature type="compositionally biased region" description="Low complexity" evidence="4">
    <location>
        <begin position="583"/>
        <end position="601"/>
    </location>
</feature>
<dbReference type="Proteomes" id="UP000239649">
    <property type="component" value="Unassembled WGS sequence"/>
</dbReference>
<feature type="compositionally biased region" description="Low complexity" evidence="4">
    <location>
        <begin position="623"/>
        <end position="639"/>
    </location>
</feature>
<evidence type="ECO:0000256" key="1">
    <source>
        <dbReference type="ARBA" id="ARBA00022679"/>
    </source>
</evidence>
<dbReference type="InterPro" id="IPR050134">
    <property type="entry name" value="NAD-dep_sirtuin_deacylases"/>
</dbReference>
<dbReference type="OrthoDB" id="424302at2759"/>
<keyword evidence="3" id="KW-0862">Zinc</keyword>
<dbReference type="Gene3D" id="3.30.1600.10">
    <property type="entry name" value="SIR2/SIRT2 'Small Domain"/>
    <property type="match status" value="1"/>
</dbReference>
<feature type="domain" description="Deacetylase sirtuin-type" evidence="5">
    <location>
        <begin position="21"/>
        <end position="316"/>
    </location>
</feature>
<dbReference type="GO" id="GO:0005634">
    <property type="term" value="C:nucleus"/>
    <property type="evidence" value="ECO:0007669"/>
    <property type="project" value="TreeGrafter"/>
</dbReference>
<name>A0A2P6VPT7_9CHLO</name>
<dbReference type="GO" id="GO:0017136">
    <property type="term" value="F:histone deacetylase activity, NAD-dependent"/>
    <property type="evidence" value="ECO:0007669"/>
    <property type="project" value="TreeGrafter"/>
</dbReference>
<sequence>MSPEEESGGRRLRKRKSQPRLDDGEEALEQLLQVAAGAQKIVVFSGSGLSASSGMSTFSTRGGLYERAAKKYRLADGKMLFTYAFFDRQRPEAQAFFADIYGEAVTAEPAAGHHALRQLYDAGRLHRHYTLNIDGLAEQVGMDTWHPERNTSGVTVEMHGNVRHLVCPECHTTAPMSAALAKQIRAKQLMPCSAPECSKGMMRFKVMMYDDGEAECITPDDVMDLMEEDVKAADLVLWVGISFQQSASTAYFRSVRCWIQEAGRLSSTVQALVNPSDEALFNLRTAMSNQSALEVLEVLAEADEALPMLADRLWPRGAAAGGAAVAAAAARARAASAAAAAAKHEQHRSSQQQGQEVKQEGVQLAAHVKQEVGEQSPLASAAAAQQLALPAAHTQVPVPHAQLPLPLPQLSTPVALLQAVGFLGGFAAHGGLLPQLAAVQQQQQEAIQLAAQQQMAQQAAQQQITVQSLEALQRGLQAAFQLSLNGAHVAPAQQQQPAHAQVQAPSPQHPPALQLAQLLDGAQPAGVGGSATAAAVAYAAAPAAPLQQQQQQQQQHPPQNGQQQQQRVPPLQLARVSSSPQKQPGLQAAEGAAQAAALQPPAKREHSPCAVVSQEAGSHDSEQQQSGQQQQRQASAAPAPGSPPGEPGPAAAATADVQVEAPSARAQADAAGT</sequence>
<evidence type="ECO:0000256" key="4">
    <source>
        <dbReference type="SAM" id="MobiDB-lite"/>
    </source>
</evidence>
<feature type="binding site" evidence="3">
    <location>
        <position position="197"/>
    </location>
    <ligand>
        <name>Zn(2+)</name>
        <dbReference type="ChEBI" id="CHEBI:29105"/>
    </ligand>
</feature>
<comment type="caution">
    <text evidence="6">The sequence shown here is derived from an EMBL/GenBank/DDBJ whole genome shotgun (WGS) entry which is preliminary data.</text>
</comment>
<keyword evidence="3" id="KW-0479">Metal-binding</keyword>
<feature type="binding site" evidence="3">
    <location>
        <position position="167"/>
    </location>
    <ligand>
        <name>Zn(2+)</name>
        <dbReference type="ChEBI" id="CHEBI:29105"/>
    </ligand>
</feature>
<keyword evidence="1" id="KW-0808">Transferase</keyword>
<dbReference type="PANTHER" id="PTHR11085">
    <property type="entry name" value="NAD-DEPENDENT PROTEIN DEACYLASE SIRTUIN-5, MITOCHONDRIAL-RELATED"/>
    <property type="match status" value="1"/>
</dbReference>
<feature type="region of interest" description="Disordered" evidence="4">
    <location>
        <begin position="339"/>
        <end position="362"/>
    </location>
</feature>
<dbReference type="InterPro" id="IPR003000">
    <property type="entry name" value="Sirtuin"/>
</dbReference>
<evidence type="ECO:0000313" key="6">
    <source>
        <dbReference type="EMBL" id="PSC76116.1"/>
    </source>
</evidence>
<feature type="region of interest" description="Disordered" evidence="4">
    <location>
        <begin position="546"/>
        <end position="673"/>
    </location>
</feature>
<dbReference type="PANTHER" id="PTHR11085:SF10">
    <property type="entry name" value="NAD-DEPENDENT PROTEIN DEACYLASE SIRTUIN-5, MITOCHONDRIAL-RELATED"/>
    <property type="match status" value="1"/>
</dbReference>
<feature type="region of interest" description="Disordered" evidence="4">
    <location>
        <begin position="490"/>
        <end position="509"/>
    </location>
</feature>
<evidence type="ECO:0000259" key="5">
    <source>
        <dbReference type="PROSITE" id="PS50305"/>
    </source>
</evidence>
<dbReference type="GO" id="GO:0070403">
    <property type="term" value="F:NAD+ binding"/>
    <property type="evidence" value="ECO:0007669"/>
    <property type="project" value="InterPro"/>
</dbReference>
<keyword evidence="2" id="KW-0520">NAD</keyword>
<protein>
    <submittedName>
        <fullName evidence="6">DHS-like NAD FAD-binding domain-containing</fullName>
    </submittedName>
</protein>
<feature type="compositionally biased region" description="Low complexity" evidence="4">
    <location>
        <begin position="546"/>
        <end position="574"/>
    </location>
</feature>
<feature type="compositionally biased region" description="Low complexity" evidence="4">
    <location>
        <begin position="349"/>
        <end position="362"/>
    </location>
</feature>
<dbReference type="AlphaFoldDB" id="A0A2P6VPT7"/>
<proteinExistence type="predicted"/>
<organism evidence="6 7">
    <name type="scientific">Micractinium conductrix</name>
    <dbReference type="NCBI Taxonomy" id="554055"/>
    <lineage>
        <taxon>Eukaryota</taxon>
        <taxon>Viridiplantae</taxon>
        <taxon>Chlorophyta</taxon>
        <taxon>core chlorophytes</taxon>
        <taxon>Trebouxiophyceae</taxon>
        <taxon>Chlorellales</taxon>
        <taxon>Chlorellaceae</taxon>
        <taxon>Chlorella clade</taxon>
        <taxon>Micractinium</taxon>
    </lineage>
</organism>
<dbReference type="InterPro" id="IPR026590">
    <property type="entry name" value="Ssirtuin_cat_dom"/>
</dbReference>
<dbReference type="EMBL" id="LHPF02000001">
    <property type="protein sequence ID" value="PSC76116.1"/>
    <property type="molecule type" value="Genomic_DNA"/>
</dbReference>
<dbReference type="InterPro" id="IPR026591">
    <property type="entry name" value="Sirtuin_cat_small_dom_sf"/>
</dbReference>
<feature type="binding site" evidence="3">
    <location>
        <position position="170"/>
    </location>
    <ligand>
        <name>Zn(2+)</name>
        <dbReference type="ChEBI" id="CHEBI:29105"/>
    </ligand>
</feature>